<accession>A0AAD5JTF5</accession>
<keyword evidence="6" id="KW-0509">mRNA transport</keyword>
<dbReference type="PANTHER" id="PTHR11024:SF3">
    <property type="entry name" value="NUCLEOPORIN SEH1"/>
    <property type="match status" value="1"/>
</dbReference>
<reference evidence="12" key="1">
    <citation type="journal article" date="2022" name="IScience">
        <title>Evolution of zygomycete secretomes and the origins of terrestrial fungal ecologies.</title>
        <authorList>
            <person name="Chang Y."/>
            <person name="Wang Y."/>
            <person name="Mondo S."/>
            <person name="Ahrendt S."/>
            <person name="Andreopoulos W."/>
            <person name="Barry K."/>
            <person name="Beard J."/>
            <person name="Benny G.L."/>
            <person name="Blankenship S."/>
            <person name="Bonito G."/>
            <person name="Cuomo C."/>
            <person name="Desiro A."/>
            <person name="Gervers K.A."/>
            <person name="Hundley H."/>
            <person name="Kuo A."/>
            <person name="LaButti K."/>
            <person name="Lang B.F."/>
            <person name="Lipzen A."/>
            <person name="O'Donnell K."/>
            <person name="Pangilinan J."/>
            <person name="Reynolds N."/>
            <person name="Sandor L."/>
            <person name="Smith M.E."/>
            <person name="Tsang A."/>
            <person name="Grigoriev I.V."/>
            <person name="Stajich J.E."/>
            <person name="Spatafora J.W."/>
        </authorList>
    </citation>
    <scope>NUCLEOTIDE SEQUENCE</scope>
    <source>
        <strain evidence="12">RSA 2281</strain>
    </source>
</reference>
<feature type="region of interest" description="Disordered" evidence="11">
    <location>
        <begin position="414"/>
        <end position="455"/>
    </location>
</feature>
<evidence type="ECO:0000313" key="12">
    <source>
        <dbReference type="EMBL" id="KAI9252956.1"/>
    </source>
</evidence>
<dbReference type="GO" id="GO:0034198">
    <property type="term" value="P:cellular response to amino acid starvation"/>
    <property type="evidence" value="ECO:0007669"/>
    <property type="project" value="TreeGrafter"/>
</dbReference>
<feature type="compositionally biased region" description="Polar residues" evidence="11">
    <location>
        <begin position="166"/>
        <end position="179"/>
    </location>
</feature>
<evidence type="ECO:0000256" key="4">
    <source>
        <dbReference type="ARBA" id="ARBA00022574"/>
    </source>
</evidence>
<evidence type="ECO:0000256" key="8">
    <source>
        <dbReference type="ARBA" id="ARBA00023132"/>
    </source>
</evidence>
<feature type="repeat" description="WD" evidence="10">
    <location>
        <begin position="8"/>
        <end position="49"/>
    </location>
</feature>
<dbReference type="SUPFAM" id="SSF50978">
    <property type="entry name" value="WD40 repeat-like"/>
    <property type="match status" value="1"/>
</dbReference>
<dbReference type="Pfam" id="PF00400">
    <property type="entry name" value="WD40"/>
    <property type="match status" value="4"/>
</dbReference>
<dbReference type="InterPro" id="IPR020472">
    <property type="entry name" value="WD40_PAC1"/>
</dbReference>
<feature type="compositionally biased region" description="Polar residues" evidence="11">
    <location>
        <begin position="426"/>
        <end position="446"/>
    </location>
</feature>
<dbReference type="GO" id="GO:0035859">
    <property type="term" value="C:Seh1-associated complex"/>
    <property type="evidence" value="ECO:0007669"/>
    <property type="project" value="TreeGrafter"/>
</dbReference>
<comment type="similarity">
    <text evidence="2">Belongs to the WD repeat SEC13 family.</text>
</comment>
<keyword evidence="8" id="KW-0811">Translocation</keyword>
<feature type="compositionally biased region" description="Polar residues" evidence="11">
    <location>
        <begin position="195"/>
        <end position="208"/>
    </location>
</feature>
<dbReference type="AlphaFoldDB" id="A0AAD5JTF5"/>
<evidence type="ECO:0000256" key="3">
    <source>
        <dbReference type="ARBA" id="ARBA00022448"/>
    </source>
</evidence>
<dbReference type="GO" id="GO:0015031">
    <property type="term" value="P:protein transport"/>
    <property type="evidence" value="ECO:0007669"/>
    <property type="project" value="UniProtKB-KW"/>
</dbReference>
<evidence type="ECO:0000256" key="9">
    <source>
        <dbReference type="ARBA" id="ARBA00023242"/>
    </source>
</evidence>
<feature type="repeat" description="WD" evidence="10">
    <location>
        <begin position="467"/>
        <end position="499"/>
    </location>
</feature>
<dbReference type="Proteomes" id="UP001209540">
    <property type="component" value="Unassembled WGS sequence"/>
</dbReference>
<dbReference type="Gene3D" id="2.130.10.10">
    <property type="entry name" value="YVTN repeat-like/Quinoprotein amine dehydrogenase"/>
    <property type="match status" value="2"/>
</dbReference>
<evidence type="ECO:0000256" key="5">
    <source>
        <dbReference type="ARBA" id="ARBA00022737"/>
    </source>
</evidence>
<comment type="subcellular location">
    <subcellularLocation>
        <location evidence="1">Nucleus</location>
        <location evidence="1">Nuclear pore complex</location>
    </subcellularLocation>
</comment>
<evidence type="ECO:0000256" key="2">
    <source>
        <dbReference type="ARBA" id="ARBA00010102"/>
    </source>
</evidence>
<keyword evidence="3" id="KW-0813">Transport</keyword>
<dbReference type="InterPro" id="IPR001680">
    <property type="entry name" value="WD40_rpt"/>
</dbReference>
<feature type="region of interest" description="Disordered" evidence="11">
    <location>
        <begin position="166"/>
        <end position="254"/>
    </location>
</feature>
<dbReference type="SMART" id="SM00320">
    <property type="entry name" value="WD40"/>
    <property type="match status" value="5"/>
</dbReference>
<dbReference type="PANTHER" id="PTHR11024">
    <property type="entry name" value="NUCLEAR PORE COMPLEX PROTEIN SEC13 / SEH1 FAMILY MEMBER"/>
    <property type="match status" value="1"/>
</dbReference>
<keyword evidence="7" id="KW-0653">Protein transport</keyword>
<dbReference type="PRINTS" id="PR00320">
    <property type="entry name" value="GPROTEINBRPT"/>
</dbReference>
<evidence type="ECO:0000256" key="10">
    <source>
        <dbReference type="PROSITE-ProRule" id="PRU00221"/>
    </source>
</evidence>
<protein>
    <submittedName>
        <fullName evidence="12">WD40-repeat-containing domain protein</fullName>
    </submittedName>
</protein>
<dbReference type="PROSITE" id="PS50082">
    <property type="entry name" value="WD_REPEATS_2"/>
    <property type="match status" value="3"/>
</dbReference>
<keyword evidence="8" id="KW-0906">Nuclear pore complex</keyword>
<gene>
    <name evidence="12" type="ORF">BDA99DRAFT_607759</name>
</gene>
<organism evidence="12 13">
    <name type="scientific">Phascolomyces articulosus</name>
    <dbReference type="NCBI Taxonomy" id="60185"/>
    <lineage>
        <taxon>Eukaryota</taxon>
        <taxon>Fungi</taxon>
        <taxon>Fungi incertae sedis</taxon>
        <taxon>Mucoromycota</taxon>
        <taxon>Mucoromycotina</taxon>
        <taxon>Mucoromycetes</taxon>
        <taxon>Mucorales</taxon>
        <taxon>Lichtheimiaceae</taxon>
        <taxon>Phascolomyces</taxon>
    </lineage>
</organism>
<evidence type="ECO:0000313" key="13">
    <source>
        <dbReference type="Proteomes" id="UP001209540"/>
    </source>
</evidence>
<dbReference type="GO" id="GO:0031080">
    <property type="term" value="C:nuclear pore outer ring"/>
    <property type="evidence" value="ECO:0007669"/>
    <property type="project" value="TreeGrafter"/>
</dbReference>
<dbReference type="InterPro" id="IPR015943">
    <property type="entry name" value="WD40/YVTN_repeat-like_dom_sf"/>
</dbReference>
<feature type="compositionally biased region" description="Pro residues" evidence="11">
    <location>
        <begin position="180"/>
        <end position="193"/>
    </location>
</feature>
<keyword evidence="4 10" id="KW-0853">WD repeat</keyword>
<dbReference type="GO" id="GO:0005198">
    <property type="term" value="F:structural molecule activity"/>
    <property type="evidence" value="ECO:0007669"/>
    <property type="project" value="InterPro"/>
</dbReference>
<dbReference type="GO" id="GO:0051028">
    <property type="term" value="P:mRNA transport"/>
    <property type="evidence" value="ECO:0007669"/>
    <property type="project" value="UniProtKB-KW"/>
</dbReference>
<feature type="repeat" description="WD" evidence="10">
    <location>
        <begin position="368"/>
        <end position="413"/>
    </location>
</feature>
<keyword evidence="13" id="KW-1185">Reference proteome</keyword>
<comment type="caution">
    <text evidence="12">The sequence shown here is derived from an EMBL/GenBank/DDBJ whole genome shotgun (WGS) entry which is preliminary data.</text>
</comment>
<dbReference type="InterPro" id="IPR037363">
    <property type="entry name" value="Sec13/Seh1_fam"/>
</dbReference>
<evidence type="ECO:0000256" key="1">
    <source>
        <dbReference type="ARBA" id="ARBA00004567"/>
    </source>
</evidence>
<dbReference type="InterPro" id="IPR036322">
    <property type="entry name" value="WD40_repeat_dom_sf"/>
</dbReference>
<dbReference type="GO" id="GO:1904263">
    <property type="term" value="P:positive regulation of TORC1 signaling"/>
    <property type="evidence" value="ECO:0007669"/>
    <property type="project" value="TreeGrafter"/>
</dbReference>
<dbReference type="EMBL" id="JAIXMP010000027">
    <property type="protein sequence ID" value="KAI9252956.1"/>
    <property type="molecule type" value="Genomic_DNA"/>
</dbReference>
<sequence>MSSITKFDTAHEDLIHDISYDFYGKRLVTCSSDQRLKVWDFIEREEAAVWELNDTWKAHDSSILKAIWAHPEYGQVIASCSLDRLVKIWEEQPMEPKSSQKRWVERFRLVESRGAVLDIAFSPIQGALRLATCSADGIVRIYEALEPTNLAQWSQMEEFEITSHNDMSMSQQSHTLSGTPTPPNPHSAMPPPSSVHSTPQQQHPIHTNSSSSSSSSIASHALSTPGLDASGNAGPFPVMTSTSGGMGTTGNIHATAIPLGHHHHPSITSANAAATISPTSQNNATSTILPGGPGGSGVVGGGTATAGVVAGNPNVTTHGPGAADSGYCVDWCPNRTATPMMVVGLGKEIGARIFRHDGHSRWYPGEYLPGHEQEVHDVSWAPSMARTYQLIATASKDHFVRIYKMTEPSAYANSPSFALQQQQQQRFGQSPTTAMIGSSASSTHATMRQKSSRQQQQQMQIELVAAFNDHHAEVWRVEWNVTGTILSSSGDDGKIRLWKAGSDGVWRQMAAVSANQHHSFAS</sequence>
<evidence type="ECO:0000256" key="11">
    <source>
        <dbReference type="SAM" id="MobiDB-lite"/>
    </source>
</evidence>
<proteinExistence type="inferred from homology"/>
<keyword evidence="5" id="KW-0677">Repeat</keyword>
<evidence type="ECO:0000256" key="6">
    <source>
        <dbReference type="ARBA" id="ARBA00022816"/>
    </source>
</evidence>
<dbReference type="PROSITE" id="PS50294">
    <property type="entry name" value="WD_REPEATS_REGION"/>
    <property type="match status" value="2"/>
</dbReference>
<evidence type="ECO:0000256" key="7">
    <source>
        <dbReference type="ARBA" id="ARBA00022927"/>
    </source>
</evidence>
<name>A0AAD5JTF5_9FUNG</name>
<reference evidence="12" key="2">
    <citation type="submission" date="2023-02" db="EMBL/GenBank/DDBJ databases">
        <authorList>
            <consortium name="DOE Joint Genome Institute"/>
            <person name="Mondo S.J."/>
            <person name="Chang Y."/>
            <person name="Wang Y."/>
            <person name="Ahrendt S."/>
            <person name="Andreopoulos W."/>
            <person name="Barry K."/>
            <person name="Beard J."/>
            <person name="Benny G.L."/>
            <person name="Blankenship S."/>
            <person name="Bonito G."/>
            <person name="Cuomo C."/>
            <person name="Desiro A."/>
            <person name="Gervers K.A."/>
            <person name="Hundley H."/>
            <person name="Kuo A."/>
            <person name="LaButti K."/>
            <person name="Lang B.F."/>
            <person name="Lipzen A."/>
            <person name="O'Donnell K."/>
            <person name="Pangilinan J."/>
            <person name="Reynolds N."/>
            <person name="Sandor L."/>
            <person name="Smith M.W."/>
            <person name="Tsang A."/>
            <person name="Grigoriev I.V."/>
            <person name="Stajich J.E."/>
            <person name="Spatafora J.W."/>
        </authorList>
    </citation>
    <scope>NUCLEOTIDE SEQUENCE</scope>
    <source>
        <strain evidence="12">RSA 2281</strain>
    </source>
</reference>
<keyword evidence="9" id="KW-0539">Nucleus</keyword>